<name>A0A195FQZ5_9HYME</name>
<evidence type="ECO:0000313" key="1">
    <source>
        <dbReference type="EMBL" id="KYN42846.1"/>
    </source>
</evidence>
<keyword evidence="2" id="KW-1185">Reference proteome</keyword>
<evidence type="ECO:0000313" key="2">
    <source>
        <dbReference type="Proteomes" id="UP000078541"/>
    </source>
</evidence>
<sequence>MCFRIDIECAVEPRDRCDPRAEEDHVGSAPVRGLIKLVQLLIRWKAFNLDNLLTT</sequence>
<reference evidence="1 2" key="1">
    <citation type="submission" date="2016-03" db="EMBL/GenBank/DDBJ databases">
        <title>Trachymyrmex septentrionalis WGS genome.</title>
        <authorList>
            <person name="Nygaard S."/>
            <person name="Hu H."/>
            <person name="Boomsma J."/>
            <person name="Zhang G."/>
        </authorList>
    </citation>
    <scope>NUCLEOTIDE SEQUENCE [LARGE SCALE GENOMIC DNA]</scope>
    <source>
        <strain evidence="1">Tsep2-gDNA-1</strain>
        <tissue evidence="1">Whole body</tissue>
    </source>
</reference>
<dbReference type="Proteomes" id="UP000078541">
    <property type="component" value="Unassembled WGS sequence"/>
</dbReference>
<accession>A0A195FQZ5</accession>
<organism evidence="1 2">
    <name type="scientific">Trachymyrmex septentrionalis</name>
    <dbReference type="NCBI Taxonomy" id="34720"/>
    <lineage>
        <taxon>Eukaryota</taxon>
        <taxon>Metazoa</taxon>
        <taxon>Ecdysozoa</taxon>
        <taxon>Arthropoda</taxon>
        <taxon>Hexapoda</taxon>
        <taxon>Insecta</taxon>
        <taxon>Pterygota</taxon>
        <taxon>Neoptera</taxon>
        <taxon>Endopterygota</taxon>
        <taxon>Hymenoptera</taxon>
        <taxon>Apocrita</taxon>
        <taxon>Aculeata</taxon>
        <taxon>Formicoidea</taxon>
        <taxon>Formicidae</taxon>
        <taxon>Myrmicinae</taxon>
        <taxon>Trachymyrmex</taxon>
    </lineage>
</organism>
<dbReference type="AlphaFoldDB" id="A0A195FQZ5"/>
<proteinExistence type="predicted"/>
<dbReference type="EMBL" id="KQ981305">
    <property type="protein sequence ID" value="KYN42846.1"/>
    <property type="molecule type" value="Genomic_DNA"/>
</dbReference>
<gene>
    <name evidence="1" type="ORF">ALC56_02648</name>
</gene>
<protein>
    <submittedName>
        <fullName evidence="1">Uncharacterized protein</fullName>
    </submittedName>
</protein>